<evidence type="ECO:0000313" key="3">
    <source>
        <dbReference type="Proteomes" id="UP000050501"/>
    </source>
</evidence>
<sequence>MKEIPVSKRNLIIAVILAVFIAIGILVIENWPLRMEQDSAASTNEDSLVSTAAVNAIEKVFQVNYQEGKEAWLERICELSTPAGCEMFTAGADRMWEKYVDAKSVVTASSQAVEKVADNGSEQVWQMTITLSSPLPGSNKTQDTAYVVLAKTESGWKFDRFLMEEEINAILARGKTPTTTVEEGKK</sequence>
<evidence type="ECO:0000256" key="1">
    <source>
        <dbReference type="SAM" id="Phobius"/>
    </source>
</evidence>
<keyword evidence="1" id="KW-0472">Membrane</keyword>
<accession>A0A0N8GT13</accession>
<evidence type="ECO:0000313" key="2">
    <source>
        <dbReference type="EMBL" id="KPL90818.1"/>
    </source>
</evidence>
<feature type="transmembrane region" description="Helical" evidence="1">
    <location>
        <begin position="12"/>
        <end position="33"/>
    </location>
</feature>
<keyword evidence="3" id="KW-1185">Reference proteome</keyword>
<dbReference type="OrthoDB" id="166082at2"/>
<dbReference type="AlphaFoldDB" id="A0A0N8GT13"/>
<keyword evidence="1" id="KW-0812">Transmembrane</keyword>
<gene>
    <name evidence="2" type="ORF">ADN01_01810</name>
</gene>
<name>A0A0N8GT13_9CHLR</name>
<keyword evidence="1" id="KW-1133">Transmembrane helix</keyword>
<dbReference type="RefSeq" id="WP_062419237.1">
    <property type="nucleotide sequence ID" value="NZ_DF967974.1"/>
</dbReference>
<comment type="caution">
    <text evidence="2">The sequence shown here is derived from an EMBL/GenBank/DDBJ whole genome shotgun (WGS) entry which is preliminary data.</text>
</comment>
<dbReference type="EMBL" id="LGCM01000008">
    <property type="protein sequence ID" value="KPL90818.1"/>
    <property type="molecule type" value="Genomic_DNA"/>
</dbReference>
<dbReference type="Proteomes" id="UP000050501">
    <property type="component" value="Unassembled WGS sequence"/>
</dbReference>
<reference evidence="2 3" key="1">
    <citation type="submission" date="2015-07" db="EMBL/GenBank/DDBJ databases">
        <title>Genome sequence of Levilinea saccharolytica DSM 16555.</title>
        <authorList>
            <person name="Hemp J."/>
            <person name="Ward L.M."/>
            <person name="Pace L.A."/>
            <person name="Fischer W.W."/>
        </authorList>
    </citation>
    <scope>NUCLEOTIDE SEQUENCE [LARGE SCALE GENOMIC DNA]</scope>
    <source>
        <strain evidence="2 3">KIBI-1</strain>
    </source>
</reference>
<organism evidence="2 3">
    <name type="scientific">Levilinea saccharolytica</name>
    <dbReference type="NCBI Taxonomy" id="229921"/>
    <lineage>
        <taxon>Bacteria</taxon>
        <taxon>Bacillati</taxon>
        <taxon>Chloroflexota</taxon>
        <taxon>Anaerolineae</taxon>
        <taxon>Anaerolineales</taxon>
        <taxon>Anaerolineaceae</taxon>
        <taxon>Levilinea</taxon>
    </lineage>
</organism>
<proteinExistence type="predicted"/>
<protein>
    <submittedName>
        <fullName evidence="2">Uncharacterized protein</fullName>
    </submittedName>
</protein>